<gene>
    <name evidence="1" type="ORF">LCGC14_3098650</name>
</gene>
<reference evidence="1" key="1">
    <citation type="journal article" date="2015" name="Nature">
        <title>Complex archaea that bridge the gap between prokaryotes and eukaryotes.</title>
        <authorList>
            <person name="Spang A."/>
            <person name="Saw J.H."/>
            <person name="Jorgensen S.L."/>
            <person name="Zaremba-Niedzwiedzka K."/>
            <person name="Martijn J."/>
            <person name="Lind A.E."/>
            <person name="van Eijk R."/>
            <person name="Schleper C."/>
            <person name="Guy L."/>
            <person name="Ettema T.J."/>
        </authorList>
    </citation>
    <scope>NUCLEOTIDE SEQUENCE</scope>
</reference>
<organism evidence="1">
    <name type="scientific">marine sediment metagenome</name>
    <dbReference type="NCBI Taxonomy" id="412755"/>
    <lineage>
        <taxon>unclassified sequences</taxon>
        <taxon>metagenomes</taxon>
        <taxon>ecological metagenomes</taxon>
    </lineage>
</organism>
<dbReference type="EMBL" id="LAZR01066701">
    <property type="protein sequence ID" value="KKK53052.1"/>
    <property type="molecule type" value="Genomic_DNA"/>
</dbReference>
<evidence type="ECO:0000313" key="1">
    <source>
        <dbReference type="EMBL" id="KKK53052.1"/>
    </source>
</evidence>
<name>A0A0F8W8B7_9ZZZZ</name>
<proteinExistence type="predicted"/>
<accession>A0A0F8W8B7</accession>
<protein>
    <submittedName>
        <fullName evidence="1">Uncharacterized protein</fullName>
    </submittedName>
</protein>
<sequence>MAKAKQRFSWQRKANKGLAIKVDSETNTALEIDGTKFPTEIAAEIFVYGISKIIDDRLSQVAADLKMGQAMKLVEQFLAGDWKAERVAGARFLPTVVEAIAQIKGCSVASAQAAYRGLDEEQRVVLKGNLAETISAIEEARSKAAEVGLDDLLS</sequence>
<comment type="caution">
    <text evidence="1">The sequence shown here is derived from an EMBL/GenBank/DDBJ whole genome shotgun (WGS) entry which is preliminary data.</text>
</comment>
<dbReference type="AlphaFoldDB" id="A0A0F8W8B7"/>